<reference evidence="11" key="1">
    <citation type="submission" date="2021-12" db="EMBL/GenBank/DDBJ databases">
        <authorList>
            <person name="King R."/>
        </authorList>
    </citation>
    <scope>NUCLEOTIDE SEQUENCE</scope>
</reference>
<keyword evidence="2" id="KW-0813">Transport</keyword>
<feature type="transmembrane region" description="Helical" evidence="9">
    <location>
        <begin position="142"/>
        <end position="160"/>
    </location>
</feature>
<evidence type="ECO:0000259" key="10">
    <source>
        <dbReference type="PROSITE" id="PS50850"/>
    </source>
</evidence>
<evidence type="ECO:0000256" key="6">
    <source>
        <dbReference type="ARBA" id="ARBA00022989"/>
    </source>
</evidence>
<dbReference type="InterPro" id="IPR003663">
    <property type="entry name" value="Sugar/inositol_transpt"/>
</dbReference>
<dbReference type="PRINTS" id="PR00171">
    <property type="entry name" value="SUGRTRNSPORT"/>
</dbReference>
<keyword evidence="3" id="KW-1003">Cell membrane</keyword>
<dbReference type="Pfam" id="PF00083">
    <property type="entry name" value="Sugar_tr"/>
    <property type="match status" value="1"/>
</dbReference>
<feature type="transmembrane region" description="Helical" evidence="9">
    <location>
        <begin position="115"/>
        <end position="136"/>
    </location>
</feature>
<dbReference type="GO" id="GO:0005886">
    <property type="term" value="C:plasma membrane"/>
    <property type="evidence" value="ECO:0007669"/>
    <property type="project" value="UniProtKB-SubCell"/>
</dbReference>
<dbReference type="PANTHER" id="PTHR48021:SF46">
    <property type="entry name" value="MAJOR FACILITATOR SUPERFAMILY (MFS) PROFILE DOMAIN-CONTAINING PROTEIN"/>
    <property type="match status" value="1"/>
</dbReference>
<dbReference type="EMBL" id="OV121132">
    <property type="protein sequence ID" value="CAH0546087.1"/>
    <property type="molecule type" value="Genomic_DNA"/>
</dbReference>
<sequence length="456" mass="50738">MHYGWTSPSLPILTKGEYIISMSAEEGSWLVIALLLGTIAGAIATGQIANFIGRKTLIMWSALPLTAAWLLIAFGNTVEYLYAARVVAGLAVGMSLSVVPMYLGEISETGQRGTIASLCPVFIVAGLLLINILGSFLPINQAALVATCFPLALLSTFAWMPESPTFLLLKGKSEEAKESLVMLVGADEALREFQRLQGEIKKYNEEEKKRNFTSLFRDKANRKALIIAVGLRTVQQLCGTTVITFYCKTIFEESRDYLSPSISTILYFLLQLKVAIISSLIVDRTGRRTLLMISVSGTAITLLTTGFYLHLKHQSFYNTDHIGFIPIVSMFLYVVFFNIGLRTIPLVMLGEIFSFNVKSAAVSFTAIYFNLLSIAITKFFYFTLEYVGMHVAFYTFSFFCVAGLCFIYTVIPETKGKTLQEIQRHLAGEEITQSRKTEPVVHQSIKFIKECNLPHQ</sequence>
<dbReference type="PROSITE" id="PS00217">
    <property type="entry name" value="SUGAR_TRANSPORT_2"/>
    <property type="match status" value="1"/>
</dbReference>
<dbReference type="OrthoDB" id="6133115at2759"/>
<dbReference type="GO" id="GO:0022857">
    <property type="term" value="F:transmembrane transporter activity"/>
    <property type="evidence" value="ECO:0007669"/>
    <property type="project" value="InterPro"/>
</dbReference>
<evidence type="ECO:0000256" key="7">
    <source>
        <dbReference type="ARBA" id="ARBA00023136"/>
    </source>
</evidence>
<feature type="transmembrane region" description="Helical" evidence="9">
    <location>
        <begin position="80"/>
        <end position="103"/>
    </location>
</feature>
<evidence type="ECO:0000256" key="2">
    <source>
        <dbReference type="ARBA" id="ARBA00022448"/>
    </source>
</evidence>
<dbReference type="InterPro" id="IPR050549">
    <property type="entry name" value="MFS_Trehalose_Transporter"/>
</dbReference>
<keyword evidence="8" id="KW-0325">Glycoprotein</keyword>
<feature type="transmembrane region" description="Helical" evidence="9">
    <location>
        <begin position="361"/>
        <end position="381"/>
    </location>
</feature>
<name>A0A9P0AQD8_BRAAE</name>
<feature type="transmembrane region" description="Helical" evidence="9">
    <location>
        <begin position="27"/>
        <end position="45"/>
    </location>
</feature>
<feature type="domain" description="Major facilitator superfamily (MFS) profile" evidence="10">
    <location>
        <begin position="1"/>
        <end position="415"/>
    </location>
</feature>
<dbReference type="InterPro" id="IPR020846">
    <property type="entry name" value="MFS_dom"/>
</dbReference>
<evidence type="ECO:0000313" key="12">
    <source>
        <dbReference type="Proteomes" id="UP001154078"/>
    </source>
</evidence>
<dbReference type="Proteomes" id="UP001154078">
    <property type="component" value="Chromosome 1"/>
</dbReference>
<feature type="transmembrane region" description="Helical" evidence="9">
    <location>
        <begin position="265"/>
        <end position="282"/>
    </location>
</feature>
<organism evidence="11 12">
    <name type="scientific">Brassicogethes aeneus</name>
    <name type="common">Rape pollen beetle</name>
    <name type="synonym">Meligethes aeneus</name>
    <dbReference type="NCBI Taxonomy" id="1431903"/>
    <lineage>
        <taxon>Eukaryota</taxon>
        <taxon>Metazoa</taxon>
        <taxon>Ecdysozoa</taxon>
        <taxon>Arthropoda</taxon>
        <taxon>Hexapoda</taxon>
        <taxon>Insecta</taxon>
        <taxon>Pterygota</taxon>
        <taxon>Neoptera</taxon>
        <taxon>Endopterygota</taxon>
        <taxon>Coleoptera</taxon>
        <taxon>Polyphaga</taxon>
        <taxon>Cucujiformia</taxon>
        <taxon>Nitidulidae</taxon>
        <taxon>Meligethinae</taxon>
        <taxon>Brassicogethes</taxon>
    </lineage>
</organism>
<dbReference type="PROSITE" id="PS50850">
    <property type="entry name" value="MFS"/>
    <property type="match status" value="1"/>
</dbReference>
<keyword evidence="6 9" id="KW-1133">Transmembrane helix</keyword>
<evidence type="ECO:0000256" key="3">
    <source>
        <dbReference type="ARBA" id="ARBA00022475"/>
    </source>
</evidence>
<feature type="transmembrane region" description="Helical" evidence="9">
    <location>
        <begin position="289"/>
        <end position="309"/>
    </location>
</feature>
<evidence type="ECO:0000256" key="4">
    <source>
        <dbReference type="ARBA" id="ARBA00022597"/>
    </source>
</evidence>
<dbReference type="InterPro" id="IPR005829">
    <property type="entry name" value="Sugar_transporter_CS"/>
</dbReference>
<evidence type="ECO:0000256" key="8">
    <source>
        <dbReference type="ARBA" id="ARBA00023180"/>
    </source>
</evidence>
<proteinExistence type="predicted"/>
<feature type="transmembrane region" description="Helical" evidence="9">
    <location>
        <begin position="57"/>
        <end position="74"/>
    </location>
</feature>
<dbReference type="SUPFAM" id="SSF103473">
    <property type="entry name" value="MFS general substrate transporter"/>
    <property type="match status" value="1"/>
</dbReference>
<keyword evidence="12" id="KW-1185">Reference proteome</keyword>
<keyword evidence="4" id="KW-0762">Sugar transport</keyword>
<evidence type="ECO:0000256" key="1">
    <source>
        <dbReference type="ARBA" id="ARBA00004651"/>
    </source>
</evidence>
<dbReference type="AlphaFoldDB" id="A0A9P0AQD8"/>
<dbReference type="PANTHER" id="PTHR48021">
    <property type="match status" value="1"/>
</dbReference>
<evidence type="ECO:0000313" key="11">
    <source>
        <dbReference type="EMBL" id="CAH0546087.1"/>
    </source>
</evidence>
<evidence type="ECO:0000256" key="5">
    <source>
        <dbReference type="ARBA" id="ARBA00022692"/>
    </source>
</evidence>
<dbReference type="InterPro" id="IPR005828">
    <property type="entry name" value="MFS_sugar_transport-like"/>
</dbReference>
<dbReference type="InterPro" id="IPR036259">
    <property type="entry name" value="MFS_trans_sf"/>
</dbReference>
<gene>
    <name evidence="11" type="ORF">MELIAE_LOCUS332</name>
</gene>
<dbReference type="Gene3D" id="1.20.1250.20">
    <property type="entry name" value="MFS general substrate transporter like domains"/>
    <property type="match status" value="1"/>
</dbReference>
<keyword evidence="5 9" id="KW-0812">Transmembrane</keyword>
<comment type="subcellular location">
    <subcellularLocation>
        <location evidence="1">Cell membrane</location>
        <topology evidence="1">Multi-pass membrane protein</topology>
    </subcellularLocation>
</comment>
<protein>
    <recommendedName>
        <fullName evidence="10">Major facilitator superfamily (MFS) profile domain-containing protein</fullName>
    </recommendedName>
</protein>
<feature type="transmembrane region" description="Helical" evidence="9">
    <location>
        <begin position="321"/>
        <end position="341"/>
    </location>
</feature>
<dbReference type="FunFam" id="1.20.1250.20:FF:000218">
    <property type="entry name" value="facilitated trehalose transporter Tret1"/>
    <property type="match status" value="1"/>
</dbReference>
<evidence type="ECO:0000256" key="9">
    <source>
        <dbReference type="SAM" id="Phobius"/>
    </source>
</evidence>
<accession>A0A9P0AQD8</accession>
<feature type="transmembrane region" description="Helical" evidence="9">
    <location>
        <begin position="387"/>
        <end position="411"/>
    </location>
</feature>
<keyword evidence="7 9" id="KW-0472">Membrane</keyword>